<keyword evidence="3" id="KW-0472">Membrane</keyword>
<feature type="domain" description="Big-1" evidence="5">
    <location>
        <begin position="518"/>
        <end position="626"/>
    </location>
</feature>
<name>A0A6G9RJM7_9ENTR</name>
<keyword evidence="8" id="KW-1185">Reference proteome</keyword>
<dbReference type="KEGG" id="kgn:GY169_06750"/>
<dbReference type="SUPFAM" id="SSF54106">
    <property type="entry name" value="LysM domain"/>
    <property type="match status" value="1"/>
</dbReference>
<organism evidence="7 8">
    <name type="scientific">Kluyvera genomosp. 3</name>
    <dbReference type="NCBI Taxonomy" id="2774055"/>
    <lineage>
        <taxon>Bacteria</taxon>
        <taxon>Pseudomonadati</taxon>
        <taxon>Pseudomonadota</taxon>
        <taxon>Gammaproteobacteria</taxon>
        <taxon>Enterobacterales</taxon>
        <taxon>Enterobacteriaceae</taxon>
        <taxon>Kluyvera</taxon>
    </lineage>
</organism>
<feature type="domain" description="Big-1" evidence="5">
    <location>
        <begin position="634"/>
        <end position="726"/>
    </location>
</feature>
<dbReference type="Pfam" id="PF11924">
    <property type="entry name" value="IAT_beta"/>
    <property type="match status" value="1"/>
</dbReference>
<evidence type="ECO:0000313" key="8">
    <source>
        <dbReference type="Proteomes" id="UP000503580"/>
    </source>
</evidence>
<evidence type="ECO:0000256" key="2">
    <source>
        <dbReference type="ARBA" id="ARBA00010116"/>
    </source>
</evidence>
<dbReference type="FunFam" id="2.40.160.160:FF:000001">
    <property type="entry name" value="Intimin-like inverse autotransporter SinH"/>
    <property type="match status" value="1"/>
</dbReference>
<dbReference type="InterPro" id="IPR013783">
    <property type="entry name" value="Ig-like_fold"/>
</dbReference>
<dbReference type="InterPro" id="IPR008964">
    <property type="entry name" value="Invasin/intimin_cell_adhesion"/>
</dbReference>
<dbReference type="SMART" id="SM00257">
    <property type="entry name" value="LysM"/>
    <property type="match status" value="1"/>
</dbReference>
<gene>
    <name evidence="7" type="ORF">GY169_06750</name>
</gene>
<dbReference type="InterPro" id="IPR036779">
    <property type="entry name" value="LysM_dom_sf"/>
</dbReference>
<dbReference type="GO" id="GO:0007155">
    <property type="term" value="P:cell adhesion"/>
    <property type="evidence" value="ECO:0007669"/>
    <property type="project" value="InterPro"/>
</dbReference>
<dbReference type="PROSITE" id="PS51127">
    <property type="entry name" value="BIG1"/>
    <property type="match status" value="6"/>
</dbReference>
<proteinExistence type="inferred from homology"/>
<keyword evidence="4" id="KW-0998">Cell outer membrane</keyword>
<dbReference type="PRINTS" id="PR01369">
    <property type="entry name" value="INTIMIN"/>
</dbReference>
<dbReference type="InterPro" id="IPR003344">
    <property type="entry name" value="Big_1_dom"/>
</dbReference>
<evidence type="ECO:0000259" key="5">
    <source>
        <dbReference type="PROSITE" id="PS51127"/>
    </source>
</evidence>
<dbReference type="InterPro" id="IPR038177">
    <property type="entry name" value="IAT_beta_sf"/>
</dbReference>
<protein>
    <submittedName>
        <fullName evidence="7">LysM peptidoglycan-binding domain-containing protein</fullName>
    </submittedName>
</protein>
<dbReference type="Proteomes" id="UP000503580">
    <property type="component" value="Chromosome"/>
</dbReference>
<dbReference type="PANTHER" id="PTHR39576">
    <property type="entry name" value="ATTACHING AND EFFACING PROTEIN HOMOLOG-RELATED-RELATED"/>
    <property type="match status" value="1"/>
</dbReference>
<comment type="subcellular location">
    <subcellularLocation>
        <location evidence="1">Cell outer membrane</location>
    </subcellularLocation>
</comment>
<evidence type="ECO:0000256" key="1">
    <source>
        <dbReference type="ARBA" id="ARBA00004442"/>
    </source>
</evidence>
<dbReference type="InterPro" id="IPR024519">
    <property type="entry name" value="IAT_beta"/>
</dbReference>
<evidence type="ECO:0000313" key="7">
    <source>
        <dbReference type="EMBL" id="QIR26527.1"/>
    </source>
</evidence>
<dbReference type="SUPFAM" id="SSF49373">
    <property type="entry name" value="Invasin/intimin cell-adhesion fragments"/>
    <property type="match status" value="8"/>
</dbReference>
<feature type="domain" description="Big-1" evidence="5">
    <location>
        <begin position="939"/>
        <end position="1032"/>
    </location>
</feature>
<feature type="domain" description="Big-1" evidence="5">
    <location>
        <begin position="1042"/>
        <end position="1135"/>
    </location>
</feature>
<dbReference type="SMART" id="SM00634">
    <property type="entry name" value="BID_1"/>
    <property type="match status" value="6"/>
</dbReference>
<feature type="domain" description="Big-1" evidence="5">
    <location>
        <begin position="835"/>
        <end position="930"/>
    </location>
</feature>
<dbReference type="Pfam" id="PF02369">
    <property type="entry name" value="Big_1"/>
    <property type="match status" value="6"/>
</dbReference>
<dbReference type="CDD" id="cd00118">
    <property type="entry name" value="LysM"/>
    <property type="match status" value="1"/>
</dbReference>
<dbReference type="InterPro" id="IPR051715">
    <property type="entry name" value="Intimin-Invasin_domain"/>
</dbReference>
<dbReference type="Gene3D" id="2.60.40.10">
    <property type="entry name" value="Immunoglobulins"/>
    <property type="match status" value="9"/>
</dbReference>
<dbReference type="RefSeq" id="WP_167575300.1">
    <property type="nucleotide sequence ID" value="NZ_CP050321.1"/>
</dbReference>
<dbReference type="GO" id="GO:0009279">
    <property type="term" value="C:cell outer membrane"/>
    <property type="evidence" value="ECO:0007669"/>
    <property type="project" value="UniProtKB-SubCell"/>
</dbReference>
<dbReference type="PROSITE" id="PS51782">
    <property type="entry name" value="LYSM"/>
    <property type="match status" value="1"/>
</dbReference>
<sequence>MRRFFRHFVWINILIQFLFPVTVAFTPAMAGAGSNKRFLNPAAGEQLNTEVYTLQPGETAESVAAKFNMSMAALKKLNQLRTFARGFDNLQAGDELDVPMSPLLEIVWGESASAMSTDNEQAKNIAGVASKAGNFLASNPHSDAAASMARGMATSAAGSEIQEFLNNFGSARVQLEADKNFTLKNSQLDLLVPVYDRDNTVTFTQGSLHRTDDRSQTNLGVGIRHFTSGYMLGANLFGDYDLSRDHARAGIGAEYWRDFLKLSANGYFGLTGWKNSPDVRDHEERPANGWDIRTQGWLPAVPQLGGKLTWEQYYGKEVALFGKDNRQSNPHAMTVGLEYTPVPLLTLSAEQRQGRSGQNDTRLGLGLNYRLGVPWHHQVDPGMVASMRSLTGSRYDLVDRNNNIVLEYRKQDALRIDLPEVMEAEASRTIVIPVTVQKSKYGVQDTEWTPSQAFLEQGGSLHKRSAIELEVRVPAWNYSAPDAAKQEYTLTAVSIDNNGRRSNTATTLIRVLPAQSDIETLSVTPDEAVIADNVQFATLTASITDASGAVVPGQALTFSVEGLNDAQNASAATLFTDTQSHNKQLAVVTDARGQAAVMLRSKVAKKGTVTVKMDNGKIKTVPVTFTADTESASVASLTVTKNDAHANGVDANEIEAVVHDVHGNPLANFTVEADVDNDGVVDISSSTDVNGRTTLRVTNERAGETTVTVRSGSMARAFKVATVHFHVDKSATHIAAGDLTVDTGAKADGTDSNALTVKVTDSNGNVAKDVTLEISASGTAGNAVVTPSVVQTDNNGLASAAVTSLKAGQFTVTAVVRESGKSANATTEFVSDDATATITDSNMHVTSGAKADGKLTNSVQVIVTDAQGNLVPGVSVSFVADNAAVKFAESASTTDTNGVASATMTSTLAGQFKITATVGNVSRNMDTTFIADISTAQIIADNLTVGTGALADGIDKNTVQAIVTDAEGNLVSGASVTFGVSGDGSKTIITTLKGITGSDGVATAEVTSKEAGSFTVTAAVAGKETTKVTEFVADSSTARITDSDLVVTSGAVADGSDKNTVQATVTDAEGNLVSGASVTFGVSGDSSKTVITALTGITGSDGVATAEVTSKESGAFTVTAALPSGNKTEKMVEFVAGTIHDVYTTLITDKQSYVAGEKVLLKLTMKDAQGNLIKGELPDGWEYSVPGTAIDGMMYVDSSGAIISPLMAINSGNYQASFTWNGGTVTSNAYVISTGEVSVERSTIETNAGTYRSGEDITVTVTLEDSYGNRVDSLVNQLSTSTISVPNAVLKSTDGWKEHGDGVYSIIYQAVTTGSLKRASLKMPHWSETIRSAFYAISAGEPVRENSSLEMASSFIVGDDINITVSLKDAAGNAVTGYADEIVLTMANTIEKSGAWHDNNNGTYTSVYTASGTASGFARLKLADWETHIASMYTIKSVSLKSVAINGYEFSPTAGVPQTGFKNASFTLTLSDDVDASAYEWTANQPWVTVTDGIVTFIDDAGTSIVEIKGKRKNGHDSIGAITYVFQTKKWFWFPVGNERTWDNARNLCINNGYVQPEASQVYISSASGSRFVGALKNEWGGNLAVYDVGGLAWLADAGISNSKLRRVTDLYTNTIFESDPSGASYKAMCVR</sequence>
<dbReference type="Pfam" id="PF01476">
    <property type="entry name" value="LysM"/>
    <property type="match status" value="1"/>
</dbReference>
<feature type="domain" description="LysM" evidence="6">
    <location>
        <begin position="50"/>
        <end position="98"/>
    </location>
</feature>
<dbReference type="Gene3D" id="3.10.350.10">
    <property type="entry name" value="LysM domain"/>
    <property type="match status" value="1"/>
</dbReference>
<dbReference type="InterPro" id="IPR003535">
    <property type="entry name" value="Intimin/invasin_bac"/>
</dbReference>
<dbReference type="EMBL" id="CP050321">
    <property type="protein sequence ID" value="QIR26527.1"/>
    <property type="molecule type" value="Genomic_DNA"/>
</dbReference>
<reference evidence="7 8" key="1">
    <citation type="submission" date="2020-02" db="EMBL/GenBank/DDBJ databases">
        <title>Whole genome PO2S7.</title>
        <authorList>
            <person name="Singha K.M."/>
        </authorList>
    </citation>
    <scope>NUCLEOTIDE SEQUENCE [LARGE SCALE GENOMIC DNA]</scope>
    <source>
        <strain evidence="7 8">PO2S7</strain>
    </source>
</reference>
<evidence type="ECO:0000256" key="4">
    <source>
        <dbReference type="ARBA" id="ARBA00023237"/>
    </source>
</evidence>
<accession>A0A6G9RJM7</accession>
<dbReference type="PANTHER" id="PTHR39576:SF2">
    <property type="entry name" value="ATTACHING AND EFFACING PROTEIN HOMOLOG-RELATED"/>
    <property type="match status" value="1"/>
</dbReference>
<feature type="domain" description="Big-1" evidence="5">
    <location>
        <begin position="735"/>
        <end position="830"/>
    </location>
</feature>
<dbReference type="Gene3D" id="2.60.40.1080">
    <property type="match status" value="1"/>
</dbReference>
<dbReference type="Gene3D" id="2.40.160.160">
    <property type="entry name" value="Inverse autotransporter, beta-domain"/>
    <property type="match status" value="1"/>
</dbReference>
<evidence type="ECO:0000259" key="6">
    <source>
        <dbReference type="PROSITE" id="PS51782"/>
    </source>
</evidence>
<dbReference type="InterPro" id="IPR018392">
    <property type="entry name" value="LysM"/>
</dbReference>
<comment type="similarity">
    <text evidence="2">Belongs to the intimin/invasin family.</text>
</comment>
<evidence type="ECO:0000256" key="3">
    <source>
        <dbReference type="ARBA" id="ARBA00023136"/>
    </source>
</evidence>